<reference evidence="12" key="1">
    <citation type="submission" date="2014-09" db="EMBL/GenBank/DDBJ databases">
        <authorList>
            <person name="Gomez-Valero L."/>
        </authorList>
    </citation>
    <scope>NUCLEOTIDE SEQUENCE [LARGE SCALE GENOMIC DNA]</scope>
    <source>
        <strain evidence="12">ATCC700992</strain>
    </source>
</reference>
<dbReference type="KEGG" id="lfa:LFA_0824"/>
<feature type="transmembrane region" description="Helical" evidence="9">
    <location>
        <begin position="117"/>
        <end position="142"/>
    </location>
</feature>
<organism evidence="11 12">
    <name type="scientific">Legionella fallonii LLAP-10</name>
    <dbReference type="NCBI Taxonomy" id="1212491"/>
    <lineage>
        <taxon>Bacteria</taxon>
        <taxon>Pseudomonadati</taxon>
        <taxon>Pseudomonadota</taxon>
        <taxon>Gammaproteobacteria</taxon>
        <taxon>Legionellales</taxon>
        <taxon>Legionellaceae</taxon>
        <taxon>Legionella</taxon>
    </lineage>
</organism>
<dbReference type="HOGENOM" id="CLU_001265_39_0_6"/>
<keyword evidence="7 9" id="KW-1133">Transmembrane helix</keyword>
<feature type="transmembrane region" description="Helical" evidence="9">
    <location>
        <begin position="154"/>
        <end position="173"/>
    </location>
</feature>
<evidence type="ECO:0000256" key="7">
    <source>
        <dbReference type="ARBA" id="ARBA00022989"/>
    </source>
</evidence>
<feature type="transmembrane region" description="Helical" evidence="9">
    <location>
        <begin position="366"/>
        <end position="384"/>
    </location>
</feature>
<dbReference type="InterPro" id="IPR051084">
    <property type="entry name" value="H+-coupled_symporters"/>
</dbReference>
<dbReference type="Proteomes" id="UP000032430">
    <property type="component" value="Chromosome I"/>
</dbReference>
<evidence type="ECO:0000256" key="2">
    <source>
        <dbReference type="ARBA" id="ARBA00008240"/>
    </source>
</evidence>
<feature type="transmembrane region" description="Helical" evidence="9">
    <location>
        <begin position="272"/>
        <end position="291"/>
    </location>
</feature>
<dbReference type="GO" id="GO:0015293">
    <property type="term" value="F:symporter activity"/>
    <property type="evidence" value="ECO:0007669"/>
    <property type="project" value="UniProtKB-KW"/>
</dbReference>
<keyword evidence="4" id="KW-1003">Cell membrane</keyword>
<evidence type="ECO:0000256" key="8">
    <source>
        <dbReference type="ARBA" id="ARBA00023136"/>
    </source>
</evidence>
<dbReference type="AlphaFoldDB" id="A0A098G2Q9"/>
<dbReference type="InterPro" id="IPR011701">
    <property type="entry name" value="MFS"/>
</dbReference>
<keyword evidence="5 9" id="KW-0812">Transmembrane</keyword>
<dbReference type="PROSITE" id="PS50850">
    <property type="entry name" value="MFS"/>
    <property type="match status" value="1"/>
</dbReference>
<keyword evidence="6" id="KW-0769">Symport</keyword>
<keyword evidence="3" id="KW-0813">Transport</keyword>
<evidence type="ECO:0000256" key="9">
    <source>
        <dbReference type="SAM" id="Phobius"/>
    </source>
</evidence>
<accession>A0A098G2Q9</accession>
<keyword evidence="8 9" id="KW-0472">Membrane</keyword>
<feature type="transmembrane region" description="Helical" evidence="9">
    <location>
        <begin position="51"/>
        <end position="70"/>
    </location>
</feature>
<dbReference type="STRING" id="1212491.LFA_0824"/>
<keyword evidence="12" id="KW-1185">Reference proteome</keyword>
<gene>
    <name evidence="11" type="ORF">LFA_0824</name>
</gene>
<name>A0A098G2Q9_9GAMM</name>
<comment type="similarity">
    <text evidence="2">Belongs to the major facilitator superfamily. Metabolite:H+ Symporter (MHS) family (TC 2.A.1.6) family.</text>
</comment>
<evidence type="ECO:0000256" key="1">
    <source>
        <dbReference type="ARBA" id="ARBA00004651"/>
    </source>
</evidence>
<feature type="transmembrane region" description="Helical" evidence="9">
    <location>
        <begin position="20"/>
        <end position="44"/>
    </location>
</feature>
<dbReference type="InterPro" id="IPR020846">
    <property type="entry name" value="MFS_dom"/>
</dbReference>
<evidence type="ECO:0000313" key="11">
    <source>
        <dbReference type="EMBL" id="CEG56271.1"/>
    </source>
</evidence>
<dbReference type="InterPro" id="IPR036259">
    <property type="entry name" value="MFS_trans_sf"/>
</dbReference>
<feature type="domain" description="Major facilitator superfamily (MFS) profile" evidence="10">
    <location>
        <begin position="1"/>
        <end position="388"/>
    </location>
</feature>
<evidence type="ECO:0000259" key="10">
    <source>
        <dbReference type="PROSITE" id="PS50850"/>
    </source>
</evidence>
<dbReference type="Pfam" id="PF07690">
    <property type="entry name" value="MFS_1"/>
    <property type="match status" value="1"/>
</dbReference>
<comment type="subcellular location">
    <subcellularLocation>
        <location evidence="1">Cell membrane</location>
        <topology evidence="1">Multi-pass membrane protein</topology>
    </subcellularLocation>
</comment>
<dbReference type="GO" id="GO:0005886">
    <property type="term" value="C:plasma membrane"/>
    <property type="evidence" value="ECO:0007669"/>
    <property type="project" value="UniProtKB-SubCell"/>
</dbReference>
<sequence>MTPIISTKFFPQQFSNISTFFTLTVFAMGFLCRPIGGIFLGYFGDVYGRAITLRISILTITVSTMLIGMLPSYESIGILAPILFVVLRLIQGFSIGGEYSGIMIYLAESAPYKRRGFITSFAATGANLGFLLATLMCILLTLSFSEEMIKDWVWRLPFLFVGIPGAFIIYYRFKLTETTVYLRLKRFHLLKEHPLITAFKVAPLQLIKILGLTCMSSTFYYFFVGYIPTYLERYMGFSLKTGLFFQSMMLIGMLFVVPLGGLLGDYFSRKRIMILTSIAILFLIFPCIYLLQSKSLSLTALALAIATILSSLDQSNTLTAAVENCPENVRYSSIAFSYNLGNALFGGTTPVIVTLLIDNINSLAPSYYLFFMACISLVTATTLLNKNQSLAAI</sequence>
<proteinExistence type="inferred from homology"/>
<dbReference type="SUPFAM" id="SSF103473">
    <property type="entry name" value="MFS general substrate transporter"/>
    <property type="match status" value="1"/>
</dbReference>
<protein>
    <recommendedName>
        <fullName evidence="10">Major facilitator superfamily (MFS) profile domain-containing protein</fullName>
    </recommendedName>
</protein>
<dbReference type="InterPro" id="IPR005829">
    <property type="entry name" value="Sugar_transporter_CS"/>
</dbReference>
<evidence type="ECO:0000256" key="4">
    <source>
        <dbReference type="ARBA" id="ARBA00022475"/>
    </source>
</evidence>
<evidence type="ECO:0000256" key="3">
    <source>
        <dbReference type="ARBA" id="ARBA00022448"/>
    </source>
</evidence>
<dbReference type="PANTHER" id="PTHR43528">
    <property type="entry name" value="ALPHA-KETOGLUTARATE PERMEASE"/>
    <property type="match status" value="1"/>
</dbReference>
<dbReference type="Gene3D" id="1.20.1250.20">
    <property type="entry name" value="MFS general substrate transporter like domains"/>
    <property type="match status" value="2"/>
</dbReference>
<feature type="transmembrane region" description="Helical" evidence="9">
    <location>
        <begin position="76"/>
        <end position="96"/>
    </location>
</feature>
<feature type="transmembrane region" description="Helical" evidence="9">
    <location>
        <begin position="243"/>
        <end position="263"/>
    </location>
</feature>
<dbReference type="PROSITE" id="PS00217">
    <property type="entry name" value="SUGAR_TRANSPORT_2"/>
    <property type="match status" value="1"/>
</dbReference>
<evidence type="ECO:0000313" key="12">
    <source>
        <dbReference type="Proteomes" id="UP000032430"/>
    </source>
</evidence>
<dbReference type="EMBL" id="LN614827">
    <property type="protein sequence ID" value="CEG56271.1"/>
    <property type="molecule type" value="Genomic_DNA"/>
</dbReference>
<evidence type="ECO:0000256" key="5">
    <source>
        <dbReference type="ARBA" id="ARBA00022692"/>
    </source>
</evidence>
<feature type="transmembrane region" description="Helical" evidence="9">
    <location>
        <begin position="194"/>
        <end position="223"/>
    </location>
</feature>
<evidence type="ECO:0000256" key="6">
    <source>
        <dbReference type="ARBA" id="ARBA00022847"/>
    </source>
</evidence>
<dbReference type="PANTHER" id="PTHR43528:SF1">
    <property type="entry name" value="ALPHA-KETOGLUTARATE PERMEASE"/>
    <property type="match status" value="1"/>
</dbReference>